<dbReference type="InterPro" id="IPR045886">
    <property type="entry name" value="ThiF/MoeB/HesA"/>
</dbReference>
<dbReference type="SUPFAM" id="SSF69572">
    <property type="entry name" value="Activating enzymes of the ubiquitin-like proteins"/>
    <property type="match status" value="1"/>
</dbReference>
<organism evidence="4 5">
    <name type="scientific">Pichia angusta</name>
    <name type="common">Yeast</name>
    <name type="synonym">Hansenula polymorpha</name>
    <dbReference type="NCBI Taxonomy" id="870730"/>
    <lineage>
        <taxon>Eukaryota</taxon>
        <taxon>Fungi</taxon>
        <taxon>Dikarya</taxon>
        <taxon>Ascomycota</taxon>
        <taxon>Saccharomycotina</taxon>
        <taxon>Pichiomycetes</taxon>
        <taxon>Pichiales</taxon>
        <taxon>Pichiaceae</taxon>
        <taxon>Ogataea</taxon>
    </lineage>
</organism>
<dbReference type="Proteomes" id="UP001196530">
    <property type="component" value="Unassembled WGS sequence"/>
</dbReference>
<dbReference type="PANTHER" id="PTHR10953">
    <property type="entry name" value="UBIQUITIN-ACTIVATING ENZYME E1"/>
    <property type="match status" value="1"/>
</dbReference>
<dbReference type="Pfam" id="PF00899">
    <property type="entry name" value="ThiF"/>
    <property type="match status" value="1"/>
</dbReference>
<dbReference type="InterPro" id="IPR035985">
    <property type="entry name" value="Ubiquitin-activating_enz"/>
</dbReference>
<keyword evidence="2" id="KW-0963">Cytoplasm</keyword>
<dbReference type="GO" id="GO:0006995">
    <property type="term" value="P:cellular response to nitrogen starvation"/>
    <property type="evidence" value="ECO:0007669"/>
    <property type="project" value="TreeGrafter"/>
</dbReference>
<protein>
    <recommendedName>
        <fullName evidence="3">THIF-type NAD/FAD binding fold domain-containing protein</fullName>
    </recommendedName>
</protein>
<dbReference type="Gene3D" id="3.40.50.720">
    <property type="entry name" value="NAD(P)-binding Rossmann-like Domain"/>
    <property type="match status" value="1"/>
</dbReference>
<dbReference type="EMBL" id="JAHLUX010000010">
    <property type="protein sequence ID" value="KAG7816595.1"/>
    <property type="molecule type" value="Genomic_DNA"/>
</dbReference>
<dbReference type="InterPro" id="IPR000594">
    <property type="entry name" value="ThiF_NAD_FAD-bd"/>
</dbReference>
<dbReference type="GO" id="GO:0019779">
    <property type="term" value="F:Atg8 activating enzyme activity"/>
    <property type="evidence" value="ECO:0007669"/>
    <property type="project" value="TreeGrafter"/>
</dbReference>
<evidence type="ECO:0000313" key="5">
    <source>
        <dbReference type="Proteomes" id="UP001196530"/>
    </source>
</evidence>
<dbReference type="GO" id="GO:0000045">
    <property type="term" value="P:autophagosome assembly"/>
    <property type="evidence" value="ECO:0007669"/>
    <property type="project" value="TreeGrafter"/>
</dbReference>
<dbReference type="GeneID" id="66128688"/>
<feature type="domain" description="THIF-type NAD/FAD binding fold" evidence="3">
    <location>
        <begin position="3"/>
        <end position="206"/>
    </location>
</feature>
<dbReference type="GO" id="GO:0000422">
    <property type="term" value="P:autophagy of mitochondrion"/>
    <property type="evidence" value="ECO:0007669"/>
    <property type="project" value="TreeGrafter"/>
</dbReference>
<evidence type="ECO:0000256" key="2">
    <source>
        <dbReference type="ARBA" id="ARBA00022490"/>
    </source>
</evidence>
<dbReference type="GO" id="GO:0019778">
    <property type="term" value="F:Atg12 activating enzyme activity"/>
    <property type="evidence" value="ECO:0007669"/>
    <property type="project" value="TreeGrafter"/>
</dbReference>
<name>A0AAN6DEI3_PICAN</name>
<dbReference type="RefSeq" id="XP_043058129.1">
    <property type="nucleotide sequence ID" value="XM_043205357.1"/>
</dbReference>
<comment type="caution">
    <text evidence="4">The sequence shown here is derived from an EMBL/GenBank/DDBJ whole genome shotgun (WGS) entry which is preliminary data.</text>
</comment>
<comment type="subcellular location">
    <subcellularLocation>
        <location evidence="1">Cytoplasm</location>
    </subcellularLocation>
</comment>
<dbReference type="GO" id="GO:0032446">
    <property type="term" value="P:protein modification by small protein conjugation"/>
    <property type="evidence" value="ECO:0007669"/>
    <property type="project" value="TreeGrafter"/>
</dbReference>
<evidence type="ECO:0000259" key="3">
    <source>
        <dbReference type="Pfam" id="PF00899"/>
    </source>
</evidence>
<proteinExistence type="predicted"/>
<evidence type="ECO:0000256" key="1">
    <source>
        <dbReference type="ARBA" id="ARBA00004496"/>
    </source>
</evidence>
<dbReference type="GO" id="GO:0000407">
    <property type="term" value="C:phagophore assembly site"/>
    <property type="evidence" value="ECO:0007669"/>
    <property type="project" value="TreeGrafter"/>
</dbReference>
<reference evidence="4" key="1">
    <citation type="journal article" date="2021" name="G3 (Bethesda)">
        <title>Genomic diversity, chromosomal rearrangements, and interspecies hybridization in the ogataea polymorpha species complex.</title>
        <authorList>
            <person name="Hanson S.J."/>
            <person name="Cinneide E.O."/>
            <person name="Salzberg L.I."/>
            <person name="Wolfe K.H."/>
            <person name="McGowan J."/>
            <person name="Fitzpatrick D.A."/>
            <person name="Matlin K."/>
        </authorList>
    </citation>
    <scope>NUCLEOTIDE SEQUENCE</scope>
    <source>
        <strain evidence="4">61-244</strain>
    </source>
</reference>
<evidence type="ECO:0000313" key="4">
    <source>
        <dbReference type="EMBL" id="KAG7816595.1"/>
    </source>
</evidence>
<accession>A0AAN6DEI3</accession>
<dbReference type="AlphaFoldDB" id="A0AAN6DEI3"/>
<gene>
    <name evidence="4" type="ORF">KL928_004637</name>
</gene>
<sequence length="296" mass="32352">MKWRIVPTLDLDRIKSTRCLLLGSGTLGSYIGRALLAWGVRKITFVDNGKVSFSNPVRQPLFEFIDCIDGGKPKAETAAENMKRIFPLVDAQGFTLEVPMAGHPITDETKQKQDFDKLEELVQTHDVIFLLMDSRETRWLPTVMGNVYSKLVINAALGFESYLVMRHGCINSSISPEQQQESRLGCYFCNDVRPDGSIIGCGADGFCLAASGQTVCTPFGPGLVHRSGIAPAPVARIFAQFRDAQAKCQKFQILLGVLRVCGARVQITWLGVCATGTGKSEIPGAAYRAHKRAPTG</sequence>
<dbReference type="PANTHER" id="PTHR10953:SF3">
    <property type="entry name" value="UBIQUITIN-LIKE MODIFIER-ACTIVATING ENZYME ATG7"/>
    <property type="match status" value="1"/>
</dbReference>
<dbReference type="GO" id="GO:0034727">
    <property type="term" value="P:piecemeal microautophagy of the nucleus"/>
    <property type="evidence" value="ECO:0007669"/>
    <property type="project" value="TreeGrafter"/>
</dbReference>